<evidence type="ECO:0000259" key="13">
    <source>
        <dbReference type="Pfam" id="PF14686"/>
    </source>
</evidence>
<organism evidence="14 15">
    <name type="scientific">Luteolibacter yonseiensis</name>
    <dbReference type="NCBI Taxonomy" id="1144680"/>
    <lineage>
        <taxon>Bacteria</taxon>
        <taxon>Pseudomonadati</taxon>
        <taxon>Verrucomicrobiota</taxon>
        <taxon>Verrucomicrobiia</taxon>
        <taxon>Verrucomicrobiales</taxon>
        <taxon>Verrucomicrobiaceae</taxon>
        <taxon>Luteolibacter</taxon>
    </lineage>
</organism>
<dbReference type="InterPro" id="IPR013784">
    <property type="entry name" value="Carb-bd-like_fold"/>
</dbReference>
<keyword evidence="6 10" id="KW-0732">Signal</keyword>
<dbReference type="InterPro" id="IPR008979">
    <property type="entry name" value="Galactose-bd-like_sf"/>
</dbReference>
<dbReference type="GO" id="GO:0005576">
    <property type="term" value="C:extracellular region"/>
    <property type="evidence" value="ECO:0007669"/>
    <property type="project" value="UniProtKB-SubCell"/>
</dbReference>
<dbReference type="Gene3D" id="2.60.120.260">
    <property type="entry name" value="Galactose-binding domain-like"/>
    <property type="match status" value="1"/>
</dbReference>
<dbReference type="GO" id="GO:0102210">
    <property type="term" value="F:rhamnogalacturonan endolyase activity"/>
    <property type="evidence" value="ECO:0007669"/>
    <property type="project" value="UniProtKB-EC"/>
</dbReference>
<evidence type="ECO:0000256" key="3">
    <source>
        <dbReference type="ARBA" id="ARBA00010418"/>
    </source>
</evidence>
<protein>
    <recommendedName>
        <fullName evidence="4">rhamnogalacturonan endolyase</fullName>
        <ecNumber evidence="4">4.2.2.23</ecNumber>
    </recommendedName>
</protein>
<accession>A0A934R3C3</accession>
<gene>
    <name evidence="14" type="ORF">JIN84_07915</name>
</gene>
<dbReference type="InterPro" id="IPR011013">
    <property type="entry name" value="Gal_mutarotase_sf_dom"/>
</dbReference>
<evidence type="ECO:0000256" key="10">
    <source>
        <dbReference type="SAM" id="SignalP"/>
    </source>
</evidence>
<dbReference type="PANTHER" id="PTHR36574:SF1">
    <property type="entry name" value="RHAMNOGALACTURONATE LYASE-RELATED"/>
    <property type="match status" value="1"/>
</dbReference>
<evidence type="ECO:0000256" key="9">
    <source>
        <dbReference type="ARBA" id="ARBA00023316"/>
    </source>
</evidence>
<comment type="subcellular location">
    <subcellularLocation>
        <location evidence="2">Secreted</location>
    </subcellularLocation>
</comment>
<dbReference type="EMBL" id="JAENIK010000009">
    <property type="protein sequence ID" value="MBK1815536.1"/>
    <property type="molecule type" value="Genomic_DNA"/>
</dbReference>
<dbReference type="InterPro" id="IPR016590">
    <property type="entry name" value="Rhamnogalacturonase_B"/>
</dbReference>
<comment type="similarity">
    <text evidence="3">Belongs to the polysaccharide lyase 4 family.</text>
</comment>
<dbReference type="InterPro" id="IPR029413">
    <property type="entry name" value="RG-lyase_II"/>
</dbReference>
<dbReference type="RefSeq" id="WP_200350500.1">
    <property type="nucleotide sequence ID" value="NZ_BAABHZ010000008.1"/>
</dbReference>
<evidence type="ECO:0000256" key="4">
    <source>
        <dbReference type="ARBA" id="ARBA00012437"/>
    </source>
</evidence>
<dbReference type="SUPFAM" id="SSF74650">
    <property type="entry name" value="Galactose mutarotase-like"/>
    <property type="match status" value="1"/>
</dbReference>
<keyword evidence="9" id="KW-0961">Cell wall biogenesis/degradation</keyword>
<dbReference type="Pfam" id="PF14686">
    <property type="entry name" value="fn3_3"/>
    <property type="match status" value="1"/>
</dbReference>
<sequence>MTCFQPLPALLLLAQLANAEFSLKDDGKYFTIDCDSKPPVVVQVNKASGNLQSILVKGTQLQTNPRGSHINSGFGKSTVTAKQSGDDHILVTVDSPLVTHYYAFKKGEPDVFMATWAADCPHPGEMRFIARLDSDVLDKGNLDRPGDDASGKAIESKDIFIQKDGRTTSKYYSGVPFIDDAIHGSRGSGIGAYFAIGSYESSSGGPFFRDINSQTAGDTEEIYFYMFSGHAQMEPFRKNQLHGPYALCFTAGPPPRMPAMGWMKDLGLKGWVSERGRVSGTATGRIPGVPYTVYLSNRSAQYWTRVTPDGKFTTTAIKPGSYRIYLMRGELPVADGDIAVGTDAIATTLADPGLPAYLWRLGLPDGTPSGFRNADKMTDMHPSDKRLAPWGPVTFAIRDRIPSNLTEFPAAQWGDVNAGNRIVFKLADKEIKDRDLEIGITVSQYGSRPMVRVNDQWSNRDPGAPPSYDSRSITFGIYRGYGKVFTYRIPKSAFKVGTNTLVIDNRSGSGAGKFLSNAFVFDYIGLRD</sequence>
<evidence type="ECO:0000256" key="6">
    <source>
        <dbReference type="ARBA" id="ARBA00022729"/>
    </source>
</evidence>
<dbReference type="EC" id="4.2.2.23" evidence="4"/>
<dbReference type="InterPro" id="IPR014718">
    <property type="entry name" value="GH-type_carb-bd"/>
</dbReference>
<dbReference type="GO" id="GO:0071555">
    <property type="term" value="P:cell wall organization"/>
    <property type="evidence" value="ECO:0007669"/>
    <property type="project" value="UniProtKB-KW"/>
</dbReference>
<comment type="caution">
    <text evidence="14">The sequence shown here is derived from an EMBL/GenBank/DDBJ whole genome shotgun (WGS) entry which is preliminary data.</text>
</comment>
<dbReference type="GO" id="GO:0030246">
    <property type="term" value="F:carbohydrate binding"/>
    <property type="evidence" value="ECO:0007669"/>
    <property type="project" value="InterPro"/>
</dbReference>
<dbReference type="SUPFAM" id="SSF49452">
    <property type="entry name" value="Starch-binding domain-like"/>
    <property type="match status" value="1"/>
</dbReference>
<dbReference type="Gene3D" id="2.60.40.1120">
    <property type="entry name" value="Carboxypeptidase-like, regulatory domain"/>
    <property type="match status" value="1"/>
</dbReference>
<reference evidence="14" key="1">
    <citation type="submission" date="2021-01" db="EMBL/GenBank/DDBJ databases">
        <title>Modified the classification status of verrucomicrobia.</title>
        <authorList>
            <person name="Feng X."/>
        </authorList>
    </citation>
    <scope>NUCLEOTIDE SEQUENCE</scope>
    <source>
        <strain evidence="14">JCM 18052</strain>
    </source>
</reference>
<evidence type="ECO:0000256" key="7">
    <source>
        <dbReference type="ARBA" id="ARBA00023157"/>
    </source>
</evidence>
<dbReference type="Proteomes" id="UP000600139">
    <property type="component" value="Unassembled WGS sequence"/>
</dbReference>
<dbReference type="CDD" id="cd10317">
    <property type="entry name" value="RGL4_C"/>
    <property type="match status" value="1"/>
</dbReference>
<evidence type="ECO:0000259" key="11">
    <source>
        <dbReference type="Pfam" id="PF09284"/>
    </source>
</evidence>
<dbReference type="SUPFAM" id="SSF49785">
    <property type="entry name" value="Galactose-binding domain-like"/>
    <property type="match status" value="1"/>
</dbReference>
<feature type="domain" description="Rhamnogalacturonan lyase" evidence="12">
    <location>
        <begin position="358"/>
        <end position="526"/>
    </location>
</feature>
<comment type="catalytic activity">
    <reaction evidence="1">
        <text>Endotype eliminative cleavage of L-alpha-rhamnopyranosyl-(1-&gt;4)-alpha-D-galactopyranosyluronic acid bonds of rhamnogalacturonan I domains in ramified hairy regions of pectin leaving L-rhamnopyranose at the reducing end and 4-deoxy-4,5-unsaturated D-galactopyranosyluronic acid at the non-reducing end.</text>
        <dbReference type="EC" id="4.2.2.23"/>
    </reaction>
</comment>
<evidence type="ECO:0000256" key="5">
    <source>
        <dbReference type="ARBA" id="ARBA00022525"/>
    </source>
</evidence>
<dbReference type="Pfam" id="PF09284">
    <property type="entry name" value="RhgB_N"/>
    <property type="match status" value="1"/>
</dbReference>
<dbReference type="AlphaFoldDB" id="A0A934R3C3"/>
<evidence type="ECO:0000313" key="15">
    <source>
        <dbReference type="Proteomes" id="UP000600139"/>
    </source>
</evidence>
<feature type="domain" description="Rhamnogalacturonase B N-terminal" evidence="11">
    <location>
        <begin position="21"/>
        <end position="270"/>
    </location>
</feature>
<feature type="domain" description="Rhamnogalacturonan lyase" evidence="13">
    <location>
        <begin position="275"/>
        <end position="341"/>
    </location>
</feature>
<evidence type="ECO:0000259" key="12">
    <source>
        <dbReference type="Pfam" id="PF14683"/>
    </source>
</evidence>
<keyword evidence="8" id="KW-0456">Lyase</keyword>
<dbReference type="GO" id="GO:0045490">
    <property type="term" value="P:pectin catabolic process"/>
    <property type="evidence" value="ECO:0007669"/>
    <property type="project" value="TreeGrafter"/>
</dbReference>
<evidence type="ECO:0000256" key="8">
    <source>
        <dbReference type="ARBA" id="ARBA00023239"/>
    </source>
</evidence>
<proteinExistence type="inferred from homology"/>
<feature type="chain" id="PRO_5037128076" description="rhamnogalacturonan endolyase" evidence="10">
    <location>
        <begin position="20"/>
        <end position="528"/>
    </location>
</feature>
<evidence type="ECO:0000256" key="1">
    <source>
        <dbReference type="ARBA" id="ARBA00001324"/>
    </source>
</evidence>
<keyword evidence="15" id="KW-1185">Reference proteome</keyword>
<keyword evidence="7" id="KW-1015">Disulfide bond</keyword>
<evidence type="ECO:0000313" key="14">
    <source>
        <dbReference type="EMBL" id="MBK1815536.1"/>
    </source>
</evidence>
<dbReference type="Pfam" id="PF14683">
    <property type="entry name" value="CBM-like"/>
    <property type="match status" value="1"/>
</dbReference>
<keyword evidence="5" id="KW-0964">Secreted</keyword>
<feature type="signal peptide" evidence="10">
    <location>
        <begin position="1"/>
        <end position="19"/>
    </location>
</feature>
<evidence type="ECO:0000256" key="2">
    <source>
        <dbReference type="ARBA" id="ARBA00004613"/>
    </source>
</evidence>
<dbReference type="InterPro" id="IPR029411">
    <property type="entry name" value="RG-lyase_III"/>
</dbReference>
<dbReference type="PANTHER" id="PTHR36574">
    <property type="entry name" value="RHAMNOGALACTURONATE LYASE-RELATED"/>
    <property type="match status" value="1"/>
</dbReference>
<dbReference type="Gene3D" id="2.70.98.10">
    <property type="match status" value="1"/>
</dbReference>
<name>A0A934R3C3_9BACT</name>
<dbReference type="InterPro" id="IPR015364">
    <property type="entry name" value="RhgB_N"/>
</dbReference>